<evidence type="ECO:0000313" key="2">
    <source>
        <dbReference type="EMBL" id="KAJ4396493.1"/>
    </source>
</evidence>
<sequence length="493" mass="55610">MNRPLEIRRLASREAERNDLRQSENGRPTTPDIWSRHIAQIKRLYVDENCSLAQVMNTMAKDHDFHAGKKSYKAQLKKRGINKNVRLDQKDVSQALQLVRKAEKNGLDLADQRVKLASGQVVTFKRLASHLGRKKLTVDDRWKKVNVTMAQESLAESPLSLVINGPDIFRLPELVFLDVARYVSQKFSDGPAALNPEIRGPNNPLAIQAHSTIDDAANLLADGKLEDAIVQLRVAPELMNMLLANGDVEPPMTLFLIWKTIVSLTASAKWANLDVEETVKSLVRYIASICNAQTSISPQLRRIVAALSKMSQIDGHLMFSTAEQGILCMCAQQDLVLGIPGSIYSSFQQSTRDWYATQKWMANFEHTIWPAWEQLVQIKGESAPETIAALYSILVLERQKPRNRGDASNRFFRAVEQTLQKIPDDLALALTHREAHIQWAVANMPRQNDSPELIEIYMQDARDTSKSRQQTTLFELSGLRAWFAEANPEPTKI</sequence>
<dbReference type="PANTHER" id="PTHR38788">
    <property type="entry name" value="CLR5 DOMAIN-CONTAINING PROTEIN"/>
    <property type="match status" value="1"/>
</dbReference>
<protein>
    <recommendedName>
        <fullName evidence="1">Clr5 domain-containing protein</fullName>
    </recommendedName>
</protein>
<dbReference type="EMBL" id="JAPEVB010000001">
    <property type="protein sequence ID" value="KAJ4396493.1"/>
    <property type="molecule type" value="Genomic_DNA"/>
</dbReference>
<reference evidence="2" key="1">
    <citation type="submission" date="2022-10" db="EMBL/GenBank/DDBJ databases">
        <title>Tapping the CABI collections for fungal endophytes: first genome assemblies for Collariella, Neodidymelliopsis, Ascochyta clinopodiicola, Didymella pomorum, Didymosphaeria variabile, Neocosmospora piperis and Neocucurbitaria cava.</title>
        <authorList>
            <person name="Hill R."/>
        </authorList>
    </citation>
    <scope>NUCLEOTIDE SEQUENCE</scope>
    <source>
        <strain evidence="2">IMI 355082</strain>
    </source>
</reference>
<dbReference type="Pfam" id="PF14420">
    <property type="entry name" value="Clr5"/>
    <property type="match status" value="1"/>
</dbReference>
<evidence type="ECO:0000313" key="3">
    <source>
        <dbReference type="Proteomes" id="UP001140453"/>
    </source>
</evidence>
<dbReference type="AlphaFoldDB" id="A0A9W8Z2B0"/>
<comment type="caution">
    <text evidence="2">The sequence shown here is derived from an EMBL/GenBank/DDBJ whole genome shotgun (WGS) entry which is preliminary data.</text>
</comment>
<dbReference type="Proteomes" id="UP001140453">
    <property type="component" value="Unassembled WGS sequence"/>
</dbReference>
<feature type="domain" description="Clr5" evidence="1">
    <location>
        <begin position="31"/>
        <end position="83"/>
    </location>
</feature>
<dbReference type="InterPro" id="IPR025676">
    <property type="entry name" value="Clr5_dom"/>
</dbReference>
<dbReference type="OrthoDB" id="10348253at2759"/>
<accession>A0A9W8Z2B0</accession>
<name>A0A9W8Z2B0_9PEZI</name>
<proteinExistence type="predicted"/>
<keyword evidence="3" id="KW-1185">Reference proteome</keyword>
<evidence type="ECO:0000259" key="1">
    <source>
        <dbReference type="Pfam" id="PF14420"/>
    </source>
</evidence>
<dbReference type="PANTHER" id="PTHR38788:SF3">
    <property type="entry name" value="CLR5 DOMAIN-CONTAINING PROTEIN"/>
    <property type="match status" value="1"/>
</dbReference>
<organism evidence="2 3">
    <name type="scientific">Gnomoniopsis smithogilvyi</name>
    <dbReference type="NCBI Taxonomy" id="1191159"/>
    <lineage>
        <taxon>Eukaryota</taxon>
        <taxon>Fungi</taxon>
        <taxon>Dikarya</taxon>
        <taxon>Ascomycota</taxon>
        <taxon>Pezizomycotina</taxon>
        <taxon>Sordariomycetes</taxon>
        <taxon>Sordariomycetidae</taxon>
        <taxon>Diaporthales</taxon>
        <taxon>Gnomoniaceae</taxon>
        <taxon>Gnomoniopsis</taxon>
    </lineage>
</organism>
<gene>
    <name evidence="2" type="ORF">N0V93_000712</name>
</gene>